<gene>
    <name evidence="2" type="ORF">g.73634</name>
</gene>
<name>A0A1D1XX32_9ARAE</name>
<feature type="non-terminal residue" evidence="2">
    <location>
        <position position="1"/>
    </location>
</feature>
<feature type="region of interest" description="Disordered" evidence="1">
    <location>
        <begin position="1"/>
        <end position="20"/>
    </location>
</feature>
<dbReference type="AlphaFoldDB" id="A0A1D1XX32"/>
<feature type="compositionally biased region" description="Polar residues" evidence="1">
    <location>
        <begin position="1"/>
        <end position="17"/>
    </location>
</feature>
<reference evidence="2" key="1">
    <citation type="submission" date="2015-07" db="EMBL/GenBank/DDBJ databases">
        <title>Transcriptome Assembly of Anthurium amnicola.</title>
        <authorList>
            <person name="Suzuki J."/>
        </authorList>
    </citation>
    <scope>NUCLEOTIDE SEQUENCE</scope>
</reference>
<proteinExistence type="predicted"/>
<dbReference type="EMBL" id="GDJX01021004">
    <property type="protein sequence ID" value="JAT46932.1"/>
    <property type="molecule type" value="Transcribed_RNA"/>
</dbReference>
<evidence type="ECO:0000256" key="1">
    <source>
        <dbReference type="SAM" id="MobiDB-lite"/>
    </source>
</evidence>
<feature type="compositionally biased region" description="Basic and acidic residues" evidence="1">
    <location>
        <begin position="186"/>
        <end position="214"/>
    </location>
</feature>
<protein>
    <submittedName>
        <fullName evidence="2">Uncharacterized protein</fullName>
    </submittedName>
</protein>
<sequence>SLSLSLSRPEASSTAASSGHDGDVVVLQDQIQWAGARPVPLSRRTHLLLVVPVHPSIVLLLRLRLVDVGLLLVGQISFRFRLPQPPEVRLADSSPPGRDLLVGVPAVGLVPPLHRRAPDLPRPVARRLVPGPPDREEAHRPARGVAAADVYVLADDTPGFLPLRAPQERQVPGRRRGHDGPLPPPQHEEVRHDELPGPDRDRGGFRPDQARPRVADPAVVAPAAPAGGLSASPQPALHHVQGRRPVLLMDTGGADAEAGS</sequence>
<feature type="compositionally biased region" description="Low complexity" evidence="1">
    <location>
        <begin position="215"/>
        <end position="236"/>
    </location>
</feature>
<accession>A0A1D1XX32</accession>
<feature type="region of interest" description="Disordered" evidence="1">
    <location>
        <begin position="121"/>
        <end position="143"/>
    </location>
</feature>
<evidence type="ECO:0000313" key="2">
    <source>
        <dbReference type="EMBL" id="JAT46932.1"/>
    </source>
</evidence>
<organism evidence="2">
    <name type="scientific">Anthurium amnicola</name>
    <dbReference type="NCBI Taxonomy" id="1678845"/>
    <lineage>
        <taxon>Eukaryota</taxon>
        <taxon>Viridiplantae</taxon>
        <taxon>Streptophyta</taxon>
        <taxon>Embryophyta</taxon>
        <taxon>Tracheophyta</taxon>
        <taxon>Spermatophyta</taxon>
        <taxon>Magnoliopsida</taxon>
        <taxon>Liliopsida</taxon>
        <taxon>Araceae</taxon>
        <taxon>Pothoideae</taxon>
        <taxon>Potheae</taxon>
        <taxon>Anthurium</taxon>
    </lineage>
</organism>
<feature type="region of interest" description="Disordered" evidence="1">
    <location>
        <begin position="158"/>
        <end position="238"/>
    </location>
</feature>